<evidence type="ECO:0000256" key="2">
    <source>
        <dbReference type="SAM" id="Phobius"/>
    </source>
</evidence>
<dbReference type="OrthoDB" id="3364069at2759"/>
<keyword evidence="4" id="KW-1185">Reference proteome</keyword>
<sequence length="486" mass="53451">MSPALATTVFSKWSKQPQPSSGDEHRRGPLLDVSSTSRSYGTIYNSPLEVHYEEDSRPYDIGPSRSPNEGPVYHGGASFFHGESDDEEDWEMEQEGLYRGSYTRSMLLYSIVPAFALLWFILVGFVPYTFYPLHPDETPPSIQHLPFPLPEILLSLSLWSLSHTMRVPIYTISSALTPSTFPSLTTILFAFLTTTLTNVLRILAIPFLNLKITNHPTTTEPAFRCMWWFALAWAAADVVVGVYQGYDAIGLYKDSFVDSTTMHLTDEEITLSGKRPATAPEEQDDLSSPADSVAGLPVTSNAATFFVGGESPVDHRPDLPRAMTSQTTLEDALDHDLEQLISIERREELELIYGTPFVRIPIFVSCLLRLDTLFSTLGFTLLTSAAYLRYAVSSSHPITPHLFTSLHDSLSAHTPALLEVSSHHRSNPLLPLMITLPSVIVAHTLLSSLSMSPFLARVGVHSAAYVGVLVGLGACFAGMGAWEAVA</sequence>
<dbReference type="AlphaFoldDB" id="A0A5C3Q9N5"/>
<dbReference type="STRING" id="1884261.A0A5C3Q9N5"/>
<feature type="transmembrane region" description="Helical" evidence="2">
    <location>
        <begin position="463"/>
        <end position="482"/>
    </location>
</feature>
<evidence type="ECO:0000313" key="3">
    <source>
        <dbReference type="EMBL" id="TFK98712.1"/>
    </source>
</evidence>
<organism evidence="3 4">
    <name type="scientific">Pterulicium gracile</name>
    <dbReference type="NCBI Taxonomy" id="1884261"/>
    <lineage>
        <taxon>Eukaryota</taxon>
        <taxon>Fungi</taxon>
        <taxon>Dikarya</taxon>
        <taxon>Basidiomycota</taxon>
        <taxon>Agaricomycotina</taxon>
        <taxon>Agaricomycetes</taxon>
        <taxon>Agaricomycetidae</taxon>
        <taxon>Agaricales</taxon>
        <taxon>Pleurotineae</taxon>
        <taxon>Pterulaceae</taxon>
        <taxon>Pterulicium</taxon>
    </lineage>
</organism>
<feature type="transmembrane region" description="Helical" evidence="2">
    <location>
        <begin position="429"/>
        <end position="451"/>
    </location>
</feature>
<dbReference type="Proteomes" id="UP000305067">
    <property type="component" value="Unassembled WGS sequence"/>
</dbReference>
<evidence type="ECO:0000313" key="4">
    <source>
        <dbReference type="Proteomes" id="UP000305067"/>
    </source>
</evidence>
<keyword evidence="2" id="KW-0472">Membrane</keyword>
<feature type="region of interest" description="Disordered" evidence="1">
    <location>
        <begin position="268"/>
        <end position="291"/>
    </location>
</feature>
<reference evidence="3 4" key="1">
    <citation type="journal article" date="2019" name="Nat. Ecol. Evol.">
        <title>Megaphylogeny resolves global patterns of mushroom evolution.</title>
        <authorList>
            <person name="Varga T."/>
            <person name="Krizsan K."/>
            <person name="Foldi C."/>
            <person name="Dima B."/>
            <person name="Sanchez-Garcia M."/>
            <person name="Sanchez-Ramirez S."/>
            <person name="Szollosi G.J."/>
            <person name="Szarkandi J.G."/>
            <person name="Papp V."/>
            <person name="Albert L."/>
            <person name="Andreopoulos W."/>
            <person name="Angelini C."/>
            <person name="Antonin V."/>
            <person name="Barry K.W."/>
            <person name="Bougher N.L."/>
            <person name="Buchanan P."/>
            <person name="Buyck B."/>
            <person name="Bense V."/>
            <person name="Catcheside P."/>
            <person name="Chovatia M."/>
            <person name="Cooper J."/>
            <person name="Damon W."/>
            <person name="Desjardin D."/>
            <person name="Finy P."/>
            <person name="Geml J."/>
            <person name="Haridas S."/>
            <person name="Hughes K."/>
            <person name="Justo A."/>
            <person name="Karasinski D."/>
            <person name="Kautmanova I."/>
            <person name="Kiss B."/>
            <person name="Kocsube S."/>
            <person name="Kotiranta H."/>
            <person name="LaButti K.M."/>
            <person name="Lechner B.E."/>
            <person name="Liimatainen K."/>
            <person name="Lipzen A."/>
            <person name="Lukacs Z."/>
            <person name="Mihaltcheva S."/>
            <person name="Morgado L.N."/>
            <person name="Niskanen T."/>
            <person name="Noordeloos M.E."/>
            <person name="Ohm R.A."/>
            <person name="Ortiz-Santana B."/>
            <person name="Ovrebo C."/>
            <person name="Racz N."/>
            <person name="Riley R."/>
            <person name="Savchenko A."/>
            <person name="Shiryaev A."/>
            <person name="Soop K."/>
            <person name="Spirin V."/>
            <person name="Szebenyi C."/>
            <person name="Tomsovsky M."/>
            <person name="Tulloss R.E."/>
            <person name="Uehling J."/>
            <person name="Grigoriev I.V."/>
            <person name="Vagvolgyi C."/>
            <person name="Papp T."/>
            <person name="Martin F.M."/>
            <person name="Miettinen O."/>
            <person name="Hibbett D.S."/>
            <person name="Nagy L.G."/>
        </authorList>
    </citation>
    <scope>NUCLEOTIDE SEQUENCE [LARGE SCALE GENOMIC DNA]</scope>
    <source>
        <strain evidence="3 4">CBS 309.79</strain>
    </source>
</reference>
<feature type="region of interest" description="Disordered" evidence="1">
    <location>
        <begin position="1"/>
        <end position="41"/>
    </location>
</feature>
<gene>
    <name evidence="3" type="ORF">BDV98DRAFT_572634</name>
</gene>
<keyword evidence="2" id="KW-1133">Transmembrane helix</keyword>
<dbReference type="EMBL" id="ML178838">
    <property type="protein sequence ID" value="TFK98712.1"/>
    <property type="molecule type" value="Genomic_DNA"/>
</dbReference>
<keyword evidence="2" id="KW-0812">Transmembrane</keyword>
<feature type="transmembrane region" description="Helical" evidence="2">
    <location>
        <begin position="227"/>
        <end position="246"/>
    </location>
</feature>
<feature type="transmembrane region" description="Helical" evidence="2">
    <location>
        <begin position="184"/>
        <end position="207"/>
    </location>
</feature>
<feature type="compositionally biased region" description="Polar residues" evidence="1">
    <location>
        <begin position="8"/>
        <end position="21"/>
    </location>
</feature>
<proteinExistence type="predicted"/>
<protein>
    <submittedName>
        <fullName evidence="3">Uncharacterized protein</fullName>
    </submittedName>
</protein>
<feature type="transmembrane region" description="Helical" evidence="2">
    <location>
        <begin position="107"/>
        <end position="131"/>
    </location>
</feature>
<accession>A0A5C3Q9N5</accession>
<evidence type="ECO:0000256" key="1">
    <source>
        <dbReference type="SAM" id="MobiDB-lite"/>
    </source>
</evidence>
<name>A0A5C3Q9N5_9AGAR</name>